<evidence type="ECO:0000313" key="3">
    <source>
        <dbReference type="EMBL" id="SSX32921.1"/>
    </source>
</evidence>
<dbReference type="Pfam" id="PF13837">
    <property type="entry name" value="Myb_DNA-bind_4"/>
    <property type="match status" value="1"/>
</dbReference>
<dbReference type="OMA" id="NEDTQDF"/>
<sequence length="337" mass="40151">MEKSLKNIADDTSKFQWTSEATTFLLDQYMLRKHLFSDKSKGNRELWDEIVAEFGKQYPFHNLTFEVINRKFRNMKTTFIGIKNRMNSTGNFNSKWEFLEICEEIFGDIDLSLYKHEPKPRVRSKKKVFEWSHDSINLLLQEFLHRVPLFEANKDEPKVVWNEIKNIFKTMGHEVTTEDLAFKFMILRNKYFEMKEKLQTNWGYYEFFEKIFCNEAEFSFNTEPLLTPKTELIEIENETTLDFDDFSDNNYDTSNNEVSEPPQKKARLESEIIDVKHEDELTTEEISIEPQKAEDESLLSIERQKATSLNAICETMKQQTVILAEMLQLMRQHYQKT</sequence>
<evidence type="ECO:0000256" key="1">
    <source>
        <dbReference type="SAM" id="MobiDB-lite"/>
    </source>
</evidence>
<evidence type="ECO:0000259" key="2">
    <source>
        <dbReference type="Pfam" id="PF13837"/>
    </source>
</evidence>
<dbReference type="VEuPathDB" id="VectorBase:CSON005668"/>
<feature type="compositionally biased region" description="Polar residues" evidence="1">
    <location>
        <begin position="248"/>
        <end position="258"/>
    </location>
</feature>
<dbReference type="AlphaFoldDB" id="A0A336MTW2"/>
<protein>
    <submittedName>
        <fullName evidence="3">CSON005668 protein</fullName>
    </submittedName>
</protein>
<dbReference type="InterPro" id="IPR044822">
    <property type="entry name" value="Myb_DNA-bind_4"/>
</dbReference>
<feature type="region of interest" description="Disordered" evidence="1">
    <location>
        <begin position="244"/>
        <end position="263"/>
    </location>
</feature>
<dbReference type="EMBL" id="UFQT01002204">
    <property type="protein sequence ID" value="SSX32921.1"/>
    <property type="molecule type" value="Genomic_DNA"/>
</dbReference>
<reference evidence="3" key="1">
    <citation type="submission" date="2018-07" db="EMBL/GenBank/DDBJ databases">
        <authorList>
            <person name="Quirk P.G."/>
            <person name="Krulwich T.A."/>
        </authorList>
    </citation>
    <scope>NUCLEOTIDE SEQUENCE</scope>
</reference>
<name>A0A336MTW2_CULSO</name>
<organism evidence="3">
    <name type="scientific">Culicoides sonorensis</name>
    <name type="common">Biting midge</name>
    <dbReference type="NCBI Taxonomy" id="179676"/>
    <lineage>
        <taxon>Eukaryota</taxon>
        <taxon>Metazoa</taxon>
        <taxon>Ecdysozoa</taxon>
        <taxon>Arthropoda</taxon>
        <taxon>Hexapoda</taxon>
        <taxon>Insecta</taxon>
        <taxon>Pterygota</taxon>
        <taxon>Neoptera</taxon>
        <taxon>Endopterygota</taxon>
        <taxon>Diptera</taxon>
        <taxon>Nematocera</taxon>
        <taxon>Chironomoidea</taxon>
        <taxon>Ceratopogonidae</taxon>
        <taxon>Ceratopogoninae</taxon>
        <taxon>Culicoides</taxon>
        <taxon>Monoculicoides</taxon>
    </lineage>
</organism>
<proteinExistence type="predicted"/>
<accession>A0A336MTW2</accession>
<feature type="domain" description="Myb/SANT-like DNA-binding" evidence="2">
    <location>
        <begin position="16"/>
        <end position="102"/>
    </location>
</feature>
<gene>
    <name evidence="3" type="primary">CSON005668</name>
</gene>